<evidence type="ECO:0000313" key="1">
    <source>
        <dbReference type="EMBL" id="BBO71578.1"/>
    </source>
</evidence>
<evidence type="ECO:0000313" key="2">
    <source>
        <dbReference type="Proteomes" id="UP000427906"/>
    </source>
</evidence>
<reference evidence="1 2" key="1">
    <citation type="submission" date="2019-11" db="EMBL/GenBank/DDBJ databases">
        <title>Comparative genomics of hydrocarbon-degrading Desulfosarcina strains.</title>
        <authorList>
            <person name="Watanabe M."/>
            <person name="Kojima H."/>
            <person name="Fukui M."/>
        </authorList>
    </citation>
    <scope>NUCLEOTIDE SEQUENCE [LARGE SCALE GENOMIC DNA]</scope>
    <source>
        <strain evidence="1 2">PL12</strain>
    </source>
</reference>
<dbReference type="KEGG" id="dalk:DSCA_55080"/>
<dbReference type="EMBL" id="AP021874">
    <property type="protein sequence ID" value="BBO71578.1"/>
    <property type="molecule type" value="Genomic_DNA"/>
</dbReference>
<dbReference type="Proteomes" id="UP000427906">
    <property type="component" value="Chromosome"/>
</dbReference>
<sequence length="75" mass="8080">MTSTDETAGFQIKRRGVEPGIGIDPKMVRFECSGVPCRMSGIRQQGGRVDGKFLWGLDECGNRGRQAAGGHVAWG</sequence>
<gene>
    <name evidence="1" type="ORF">DSCA_55080</name>
</gene>
<organism evidence="1 2">
    <name type="scientific">Desulfosarcina alkanivorans</name>
    <dbReference type="NCBI Taxonomy" id="571177"/>
    <lineage>
        <taxon>Bacteria</taxon>
        <taxon>Pseudomonadati</taxon>
        <taxon>Thermodesulfobacteriota</taxon>
        <taxon>Desulfobacteria</taxon>
        <taxon>Desulfobacterales</taxon>
        <taxon>Desulfosarcinaceae</taxon>
        <taxon>Desulfosarcina</taxon>
    </lineage>
</organism>
<keyword evidence="2" id="KW-1185">Reference proteome</keyword>
<protein>
    <submittedName>
        <fullName evidence="1">Uncharacterized protein</fullName>
    </submittedName>
</protein>
<dbReference type="AlphaFoldDB" id="A0A5K7YSF6"/>
<accession>A0A5K7YSF6</accession>
<proteinExistence type="predicted"/>
<name>A0A5K7YSF6_9BACT</name>